<keyword evidence="3" id="KW-1185">Reference proteome</keyword>
<dbReference type="RefSeq" id="WP_345078475.1">
    <property type="nucleotide sequence ID" value="NZ_BAABFA010000005.1"/>
</dbReference>
<name>A0ABP8N9M9_9BACT</name>
<dbReference type="EMBL" id="BAABFA010000005">
    <property type="protein sequence ID" value="GAA4461592.1"/>
    <property type="molecule type" value="Genomic_DNA"/>
</dbReference>
<evidence type="ECO:0000313" key="2">
    <source>
        <dbReference type="EMBL" id="GAA4461592.1"/>
    </source>
</evidence>
<dbReference type="Proteomes" id="UP001500067">
    <property type="component" value="Unassembled WGS sequence"/>
</dbReference>
<accession>A0ABP8N9M9</accession>
<comment type="caution">
    <text evidence="2">The sequence shown here is derived from an EMBL/GenBank/DDBJ whole genome shotgun (WGS) entry which is preliminary data.</text>
</comment>
<proteinExistence type="predicted"/>
<organism evidence="2 3">
    <name type="scientific">Nemorincola caseinilytica</name>
    <dbReference type="NCBI Taxonomy" id="2054315"/>
    <lineage>
        <taxon>Bacteria</taxon>
        <taxon>Pseudomonadati</taxon>
        <taxon>Bacteroidota</taxon>
        <taxon>Chitinophagia</taxon>
        <taxon>Chitinophagales</taxon>
        <taxon>Chitinophagaceae</taxon>
        <taxon>Nemorincola</taxon>
    </lineage>
</organism>
<feature type="transmembrane region" description="Helical" evidence="1">
    <location>
        <begin position="44"/>
        <end position="65"/>
    </location>
</feature>
<gene>
    <name evidence="2" type="ORF">GCM10023093_06500</name>
</gene>
<reference evidence="3" key="1">
    <citation type="journal article" date="2019" name="Int. J. Syst. Evol. Microbiol.">
        <title>The Global Catalogue of Microorganisms (GCM) 10K type strain sequencing project: providing services to taxonomists for standard genome sequencing and annotation.</title>
        <authorList>
            <consortium name="The Broad Institute Genomics Platform"/>
            <consortium name="The Broad Institute Genome Sequencing Center for Infectious Disease"/>
            <person name="Wu L."/>
            <person name="Ma J."/>
        </authorList>
    </citation>
    <scope>NUCLEOTIDE SEQUENCE [LARGE SCALE GENOMIC DNA]</scope>
    <source>
        <strain evidence="3">JCM 32105</strain>
    </source>
</reference>
<evidence type="ECO:0000256" key="1">
    <source>
        <dbReference type="SAM" id="Phobius"/>
    </source>
</evidence>
<sequence>MKGPSSYDPTDQLDHLRRVEAPPFLLTRIRQRAMETYEQRMTPAFAWASSCLLLCVFAMNAYVMIGHWQGGNKMYASHTGQQMNVFTDNTLYE</sequence>
<evidence type="ECO:0000313" key="3">
    <source>
        <dbReference type="Proteomes" id="UP001500067"/>
    </source>
</evidence>
<keyword evidence="1" id="KW-0472">Membrane</keyword>
<protein>
    <submittedName>
        <fullName evidence="2">Uncharacterized protein</fullName>
    </submittedName>
</protein>
<keyword evidence="1" id="KW-0812">Transmembrane</keyword>
<keyword evidence="1" id="KW-1133">Transmembrane helix</keyword>